<dbReference type="InterPro" id="IPR029058">
    <property type="entry name" value="AB_hydrolase_fold"/>
</dbReference>
<dbReference type="EMBL" id="JAVBIK010000001">
    <property type="protein sequence ID" value="MDT7520357.1"/>
    <property type="molecule type" value="Genomic_DNA"/>
</dbReference>
<protein>
    <submittedName>
        <fullName evidence="1">Alpha/beta fold hydrolase</fullName>
    </submittedName>
</protein>
<proteinExistence type="predicted"/>
<reference evidence="1 2" key="1">
    <citation type="submission" date="2023-08" db="EMBL/GenBank/DDBJ databases">
        <title>Rhodoferax potami sp. nov. and Rhodoferax mekongensis sp. nov., isolated from the Mekong River in Thailand.</title>
        <authorList>
            <person name="Kitikhun S."/>
            <person name="Charoenyingcharoen P."/>
            <person name="Siriarchawattana P."/>
            <person name="Likhitrattanapisal S."/>
            <person name="Nilsakha T."/>
            <person name="Chanpet A."/>
            <person name="Rattanawaree P."/>
            <person name="Ingsriswang S."/>
        </authorList>
    </citation>
    <scope>NUCLEOTIDE SEQUENCE [LARGE SCALE GENOMIC DNA]</scope>
    <source>
        <strain evidence="1 2">TBRC 17660</strain>
    </source>
</reference>
<comment type="caution">
    <text evidence="1">The sequence shown here is derived from an EMBL/GenBank/DDBJ whole genome shotgun (WGS) entry which is preliminary data.</text>
</comment>
<dbReference type="Pfam" id="PF03583">
    <property type="entry name" value="LIP"/>
    <property type="match status" value="1"/>
</dbReference>
<dbReference type="Proteomes" id="UP001321700">
    <property type="component" value="Unassembled WGS sequence"/>
</dbReference>
<dbReference type="PANTHER" id="PTHR34853">
    <property type="match status" value="1"/>
</dbReference>
<dbReference type="PANTHER" id="PTHR34853:SF1">
    <property type="entry name" value="LIPASE 5"/>
    <property type="match status" value="1"/>
</dbReference>
<evidence type="ECO:0000313" key="1">
    <source>
        <dbReference type="EMBL" id="MDT7520357.1"/>
    </source>
</evidence>
<organism evidence="1 2">
    <name type="scientific">Rhodoferax potami</name>
    <dbReference type="NCBI Taxonomy" id="3068338"/>
    <lineage>
        <taxon>Bacteria</taxon>
        <taxon>Pseudomonadati</taxon>
        <taxon>Pseudomonadota</taxon>
        <taxon>Betaproteobacteria</taxon>
        <taxon>Burkholderiales</taxon>
        <taxon>Comamonadaceae</taxon>
        <taxon>Rhodoferax</taxon>
    </lineage>
</organism>
<dbReference type="RefSeq" id="WP_313875961.1">
    <property type="nucleotide sequence ID" value="NZ_JAVBIK010000001.1"/>
</dbReference>
<dbReference type="Gene3D" id="3.40.50.1820">
    <property type="entry name" value="alpha/beta hydrolase"/>
    <property type="match status" value="1"/>
</dbReference>
<evidence type="ECO:0000313" key="2">
    <source>
        <dbReference type="Proteomes" id="UP001321700"/>
    </source>
</evidence>
<name>A0ABU3KSF0_9BURK</name>
<dbReference type="SUPFAM" id="SSF53474">
    <property type="entry name" value="alpha/beta-Hydrolases"/>
    <property type="match status" value="1"/>
</dbReference>
<gene>
    <name evidence="1" type="ORF">RAE19_16860</name>
</gene>
<sequence length="512" mass="53183">MTPLTDIVVARALGGRPGDAMGSFSAATGSKIQTGLAAAKAYAKTQATALAGSSPSGDILTGIFKVGDADDVILDKLKVSLDAAGKSYDDLRVGAATGGTLEATLDRGKLIGEPITLTTLSASSINTVTAGNGLQALTGSAKCDVKVIKLKYKTIGVEGEATSSSAVMLAPAGTCTSAAGLIAYAKGTDVQKLRTLANPGDDETFLLTAMYAANGYAVVATDYLGFADSDYSYHPYLHADSEASVIIDSIRAARNAATKVNANLSGKVMLTGYSQGGHASMAAHRAIERDNAKEITVIAGAHLAGPYNLSGSFKLPNAIAGYQFFVTYLVTAWQKVYKDIYTDVNSTFKPAYASGIENLLPSATLNYTTLVTSGKLPGALGETPDQARDALFQAAFISDTQTNDNSPLYLAGKKNDLLGWSPKSKLLLCGGSGDPTVPPAVHQSVMKADFDTRNLSNVSSVDVDPLIKATYGKVLAASPATYYGNYHGTYEPPFCHAQAKAVFDAASAPQKF</sequence>
<dbReference type="GO" id="GO:0016787">
    <property type="term" value="F:hydrolase activity"/>
    <property type="evidence" value="ECO:0007669"/>
    <property type="project" value="UniProtKB-KW"/>
</dbReference>
<dbReference type="InterPro" id="IPR005152">
    <property type="entry name" value="Lipase_secreted"/>
</dbReference>
<dbReference type="Gene3D" id="1.10.260.160">
    <property type="match status" value="1"/>
</dbReference>
<accession>A0ABU3KSF0</accession>
<keyword evidence="2" id="KW-1185">Reference proteome</keyword>
<keyword evidence="1" id="KW-0378">Hydrolase</keyword>